<dbReference type="EMBL" id="LT840185">
    <property type="protein sequence ID" value="SMF61477.1"/>
    <property type="molecule type" value="Genomic_DNA"/>
</dbReference>
<dbReference type="RefSeq" id="WP_197685126.1">
    <property type="nucleotide sequence ID" value="NZ_LT840185.1"/>
</dbReference>
<evidence type="ECO:0000256" key="2">
    <source>
        <dbReference type="ARBA" id="ARBA00023125"/>
    </source>
</evidence>
<dbReference type="Gene3D" id="1.10.10.10">
    <property type="entry name" value="Winged helix-like DNA-binding domain superfamily/Winged helix DNA-binding domain"/>
    <property type="match status" value="1"/>
</dbReference>
<keyword evidence="6" id="KW-1185">Reference proteome</keyword>
<dbReference type="GO" id="GO:0005829">
    <property type="term" value="C:cytosol"/>
    <property type="evidence" value="ECO:0007669"/>
    <property type="project" value="TreeGrafter"/>
</dbReference>
<dbReference type="PANTHER" id="PTHR30154">
    <property type="entry name" value="LEUCINE-RESPONSIVE REGULATORY PROTEIN"/>
    <property type="match status" value="1"/>
</dbReference>
<dbReference type="AlphaFoldDB" id="A0A1X7G0F2"/>
<dbReference type="InterPro" id="IPR019887">
    <property type="entry name" value="Tscrpt_reg_AsnC/Lrp_C"/>
</dbReference>
<dbReference type="Pfam" id="PF01037">
    <property type="entry name" value="AsnC_trans_reg"/>
    <property type="match status" value="1"/>
</dbReference>
<sequence>MPVGARVDDKDRLLMTLLRRDARRSVVALARDLGLSRSATQDRIAKLSASGAITGYTTIEGNAAAAQSAYLMVRFVPGKRCADVVPRLRSIPSVALAHAIAGPNDLLVRIDGESVADIERARAAIAAVPGIGEVLTHIVLERHVG</sequence>
<reference evidence="6" key="1">
    <citation type="submission" date="2017-04" db="EMBL/GenBank/DDBJ databases">
        <authorList>
            <person name="Varghese N."/>
            <person name="Submissions S."/>
        </authorList>
    </citation>
    <scope>NUCLEOTIDE SEQUENCE [LARGE SCALE GENOMIC DNA]</scope>
    <source>
        <strain evidence="6">Dd16</strain>
    </source>
</reference>
<dbReference type="SMART" id="SM00344">
    <property type="entry name" value="HTH_ASNC"/>
    <property type="match status" value="1"/>
</dbReference>
<keyword evidence="1" id="KW-0805">Transcription regulation</keyword>
<dbReference type="Proteomes" id="UP000192934">
    <property type="component" value="Chromosome I"/>
</dbReference>
<dbReference type="SUPFAM" id="SSF46785">
    <property type="entry name" value="Winged helix' DNA-binding domain"/>
    <property type="match status" value="1"/>
</dbReference>
<dbReference type="InterPro" id="IPR036388">
    <property type="entry name" value="WH-like_DNA-bd_sf"/>
</dbReference>
<accession>A0A1X7G0F2</accession>
<dbReference type="InterPro" id="IPR019888">
    <property type="entry name" value="Tscrpt_reg_AsnC-like"/>
</dbReference>
<dbReference type="PANTHER" id="PTHR30154:SF34">
    <property type="entry name" value="TRANSCRIPTIONAL REGULATOR AZLB"/>
    <property type="match status" value="1"/>
</dbReference>
<feature type="domain" description="HTH asnC-type" evidence="4">
    <location>
        <begin position="7"/>
        <end position="59"/>
    </location>
</feature>
<dbReference type="GO" id="GO:0043200">
    <property type="term" value="P:response to amino acid"/>
    <property type="evidence" value="ECO:0007669"/>
    <property type="project" value="TreeGrafter"/>
</dbReference>
<dbReference type="STRING" id="941907.SAMN06295910_0466"/>
<dbReference type="InterPro" id="IPR019885">
    <property type="entry name" value="Tscrpt_reg_HTH_AsnC-type_CS"/>
</dbReference>
<dbReference type="InterPro" id="IPR011008">
    <property type="entry name" value="Dimeric_a/b-barrel"/>
</dbReference>
<name>A0A1X7G0F2_9SPHN</name>
<dbReference type="PROSITE" id="PS50956">
    <property type="entry name" value="HTH_ASNC_2"/>
    <property type="match status" value="1"/>
</dbReference>
<dbReference type="Gene3D" id="3.30.70.920">
    <property type="match status" value="1"/>
</dbReference>
<dbReference type="PRINTS" id="PR00033">
    <property type="entry name" value="HTHASNC"/>
</dbReference>
<gene>
    <name evidence="5" type="ORF">SAMN06295910_0466</name>
</gene>
<evidence type="ECO:0000256" key="1">
    <source>
        <dbReference type="ARBA" id="ARBA00023015"/>
    </source>
</evidence>
<evidence type="ECO:0000256" key="3">
    <source>
        <dbReference type="ARBA" id="ARBA00023163"/>
    </source>
</evidence>
<dbReference type="SUPFAM" id="SSF54909">
    <property type="entry name" value="Dimeric alpha+beta barrel"/>
    <property type="match status" value="1"/>
</dbReference>
<dbReference type="InterPro" id="IPR000485">
    <property type="entry name" value="AsnC-type_HTH_dom"/>
</dbReference>
<keyword evidence="2 5" id="KW-0238">DNA-binding</keyword>
<organism evidence="5 6">
    <name type="scientific">Allosphingosinicella indica</name>
    <dbReference type="NCBI Taxonomy" id="941907"/>
    <lineage>
        <taxon>Bacteria</taxon>
        <taxon>Pseudomonadati</taxon>
        <taxon>Pseudomonadota</taxon>
        <taxon>Alphaproteobacteria</taxon>
        <taxon>Sphingomonadales</taxon>
        <taxon>Sphingomonadaceae</taxon>
        <taxon>Allosphingosinicella</taxon>
    </lineage>
</organism>
<dbReference type="GO" id="GO:0043565">
    <property type="term" value="F:sequence-specific DNA binding"/>
    <property type="evidence" value="ECO:0007669"/>
    <property type="project" value="InterPro"/>
</dbReference>
<protein>
    <submittedName>
        <fullName evidence="5">DNA-binding transcriptional regulator, Lrp family</fullName>
    </submittedName>
</protein>
<dbReference type="Pfam" id="PF13404">
    <property type="entry name" value="HTH_AsnC-type"/>
    <property type="match status" value="1"/>
</dbReference>
<keyword evidence="3" id="KW-0804">Transcription</keyword>
<dbReference type="InterPro" id="IPR036390">
    <property type="entry name" value="WH_DNA-bd_sf"/>
</dbReference>
<evidence type="ECO:0000313" key="5">
    <source>
        <dbReference type="EMBL" id="SMF61477.1"/>
    </source>
</evidence>
<evidence type="ECO:0000313" key="6">
    <source>
        <dbReference type="Proteomes" id="UP000192934"/>
    </source>
</evidence>
<evidence type="ECO:0000259" key="4">
    <source>
        <dbReference type="PROSITE" id="PS50956"/>
    </source>
</evidence>
<dbReference type="PROSITE" id="PS00519">
    <property type="entry name" value="HTH_ASNC_1"/>
    <property type="match status" value="1"/>
</dbReference>
<proteinExistence type="predicted"/>